<dbReference type="Proteomes" id="UP000653305">
    <property type="component" value="Unassembled WGS sequence"/>
</dbReference>
<keyword evidence="1 2" id="KW-0694">RNA-binding</keyword>
<dbReference type="GO" id="GO:0003723">
    <property type="term" value="F:RNA binding"/>
    <property type="evidence" value="ECO:0007669"/>
    <property type="project" value="UniProtKB-UniRule"/>
</dbReference>
<dbReference type="SMART" id="SM00360">
    <property type="entry name" value="RRM"/>
    <property type="match status" value="1"/>
</dbReference>
<protein>
    <submittedName>
        <fullName evidence="4">Eukaryotic translation initiation factor 3 subunit g</fullName>
    </submittedName>
</protein>
<dbReference type="InterPro" id="IPR035979">
    <property type="entry name" value="RBD_domain_sf"/>
</dbReference>
<dbReference type="AlphaFoldDB" id="A0A830C2H6"/>
<dbReference type="PANTHER" id="PTHR10352">
    <property type="entry name" value="EUKARYOTIC TRANSLATION INITIATION FACTOR 3 SUBUNIT G"/>
    <property type="match status" value="1"/>
</dbReference>
<evidence type="ECO:0000259" key="3">
    <source>
        <dbReference type="PROSITE" id="PS50102"/>
    </source>
</evidence>
<accession>A0A830C2H6</accession>
<dbReference type="SUPFAM" id="SSF54928">
    <property type="entry name" value="RNA-binding domain, RBD"/>
    <property type="match status" value="1"/>
</dbReference>
<keyword evidence="4" id="KW-0396">Initiation factor</keyword>
<dbReference type="Gene3D" id="3.30.70.330">
    <property type="match status" value="1"/>
</dbReference>
<dbReference type="InterPro" id="IPR034240">
    <property type="entry name" value="eIF3G_RRM"/>
</dbReference>
<organism evidence="4 5">
    <name type="scientific">Phtheirospermum japonicum</name>
    <dbReference type="NCBI Taxonomy" id="374723"/>
    <lineage>
        <taxon>Eukaryota</taxon>
        <taxon>Viridiplantae</taxon>
        <taxon>Streptophyta</taxon>
        <taxon>Embryophyta</taxon>
        <taxon>Tracheophyta</taxon>
        <taxon>Spermatophyta</taxon>
        <taxon>Magnoliopsida</taxon>
        <taxon>eudicotyledons</taxon>
        <taxon>Gunneridae</taxon>
        <taxon>Pentapetalae</taxon>
        <taxon>asterids</taxon>
        <taxon>lamiids</taxon>
        <taxon>Lamiales</taxon>
        <taxon>Orobanchaceae</taxon>
        <taxon>Orobanchaceae incertae sedis</taxon>
        <taxon>Phtheirospermum</taxon>
    </lineage>
</organism>
<dbReference type="InterPro" id="IPR000504">
    <property type="entry name" value="RRM_dom"/>
</dbReference>
<dbReference type="PROSITE" id="PS50102">
    <property type="entry name" value="RRM"/>
    <property type="match status" value="1"/>
</dbReference>
<gene>
    <name evidence="4" type="ORF">PHJA_001474000</name>
</gene>
<dbReference type="EMBL" id="BMAC01000308">
    <property type="protein sequence ID" value="GFP93296.1"/>
    <property type="molecule type" value="Genomic_DNA"/>
</dbReference>
<dbReference type="Pfam" id="PF00076">
    <property type="entry name" value="RRM_1"/>
    <property type="match status" value="1"/>
</dbReference>
<dbReference type="InterPro" id="IPR012677">
    <property type="entry name" value="Nucleotide-bd_a/b_plait_sf"/>
</dbReference>
<evidence type="ECO:0000313" key="4">
    <source>
        <dbReference type="EMBL" id="GFP93296.1"/>
    </source>
</evidence>
<proteinExistence type="predicted"/>
<comment type="caution">
    <text evidence="4">The sequence shown here is derived from an EMBL/GenBank/DDBJ whole genome shotgun (WGS) entry which is preliminary data.</text>
</comment>
<keyword evidence="4" id="KW-0648">Protein biosynthesis</keyword>
<dbReference type="CDD" id="cd12408">
    <property type="entry name" value="RRM_eIF3G_like"/>
    <property type="match status" value="1"/>
</dbReference>
<dbReference type="GO" id="GO:0003743">
    <property type="term" value="F:translation initiation factor activity"/>
    <property type="evidence" value="ECO:0007669"/>
    <property type="project" value="UniProtKB-KW"/>
</dbReference>
<feature type="domain" description="RRM" evidence="3">
    <location>
        <begin position="107"/>
        <end position="185"/>
    </location>
</feature>
<sequence length="188" mass="21661">MYEQNRWCFKVNGKRAIWQWQELVQQISAPLRKMREPKSKKAIHVRNEATNFCHIWFIWKGNLILTRCKTSSSREEYKSDTTYTTLGLQSQGGYMSFELCQGGATGSMERVTNLSEDTREPDLHELFRPSGNVSRVYVAIDQKTGTSRGFGFVNFVNREDAEGAINKLNEYGYDNISRIVEWAAPMAN</sequence>
<dbReference type="OrthoDB" id="1749473at2759"/>
<keyword evidence="5" id="KW-1185">Reference proteome</keyword>
<evidence type="ECO:0000313" key="5">
    <source>
        <dbReference type="Proteomes" id="UP000653305"/>
    </source>
</evidence>
<name>A0A830C2H6_9LAMI</name>
<evidence type="ECO:0000256" key="2">
    <source>
        <dbReference type="PROSITE-ProRule" id="PRU00176"/>
    </source>
</evidence>
<evidence type="ECO:0000256" key="1">
    <source>
        <dbReference type="ARBA" id="ARBA00022884"/>
    </source>
</evidence>
<reference evidence="4" key="1">
    <citation type="submission" date="2020-07" db="EMBL/GenBank/DDBJ databases">
        <title>Ethylene signaling mediates host invasion by parasitic plants.</title>
        <authorList>
            <person name="Yoshida S."/>
        </authorList>
    </citation>
    <scope>NUCLEOTIDE SEQUENCE</scope>
    <source>
        <strain evidence="4">Okayama</strain>
    </source>
</reference>